<dbReference type="EMBL" id="JAUJYO010000011">
    <property type="protein sequence ID" value="KAK1304829.1"/>
    <property type="molecule type" value="Genomic_DNA"/>
</dbReference>
<accession>A0AAV9DV70</accession>
<protein>
    <submittedName>
        <fullName evidence="1">Uncharacterized protein</fullName>
    </submittedName>
</protein>
<reference evidence="1" key="1">
    <citation type="journal article" date="2023" name="Nat. Commun.">
        <title>Diploid and tetraploid genomes of Acorus and the evolution of monocots.</title>
        <authorList>
            <person name="Ma L."/>
            <person name="Liu K.W."/>
            <person name="Li Z."/>
            <person name="Hsiao Y.Y."/>
            <person name="Qi Y."/>
            <person name="Fu T."/>
            <person name="Tang G.D."/>
            <person name="Zhang D."/>
            <person name="Sun W.H."/>
            <person name="Liu D.K."/>
            <person name="Li Y."/>
            <person name="Chen G.Z."/>
            <person name="Liu X.D."/>
            <person name="Liao X.Y."/>
            <person name="Jiang Y.T."/>
            <person name="Yu X."/>
            <person name="Hao Y."/>
            <person name="Huang J."/>
            <person name="Zhao X.W."/>
            <person name="Ke S."/>
            <person name="Chen Y.Y."/>
            <person name="Wu W.L."/>
            <person name="Hsu J.L."/>
            <person name="Lin Y.F."/>
            <person name="Huang M.D."/>
            <person name="Li C.Y."/>
            <person name="Huang L."/>
            <person name="Wang Z.W."/>
            <person name="Zhao X."/>
            <person name="Zhong W.Y."/>
            <person name="Peng D.H."/>
            <person name="Ahmad S."/>
            <person name="Lan S."/>
            <person name="Zhang J.S."/>
            <person name="Tsai W.C."/>
            <person name="Van de Peer Y."/>
            <person name="Liu Z.J."/>
        </authorList>
    </citation>
    <scope>NUCLEOTIDE SEQUENCE</scope>
    <source>
        <strain evidence="1">CP</strain>
    </source>
</reference>
<evidence type="ECO:0000313" key="2">
    <source>
        <dbReference type="Proteomes" id="UP001180020"/>
    </source>
</evidence>
<evidence type="ECO:0000313" key="1">
    <source>
        <dbReference type="EMBL" id="KAK1304829.1"/>
    </source>
</evidence>
<dbReference type="Proteomes" id="UP001180020">
    <property type="component" value="Unassembled WGS sequence"/>
</dbReference>
<keyword evidence="2" id="KW-1185">Reference proteome</keyword>
<organism evidence="1 2">
    <name type="scientific">Acorus calamus</name>
    <name type="common">Sweet flag</name>
    <dbReference type="NCBI Taxonomy" id="4465"/>
    <lineage>
        <taxon>Eukaryota</taxon>
        <taxon>Viridiplantae</taxon>
        <taxon>Streptophyta</taxon>
        <taxon>Embryophyta</taxon>
        <taxon>Tracheophyta</taxon>
        <taxon>Spermatophyta</taxon>
        <taxon>Magnoliopsida</taxon>
        <taxon>Liliopsida</taxon>
        <taxon>Acoraceae</taxon>
        <taxon>Acorus</taxon>
    </lineage>
</organism>
<name>A0AAV9DV70_ACOCL</name>
<sequence length="61" mass="7266">MENICHCKNERQELAERVMITCLHLDGKRSRIFDENLTIMCERLMETVIWPSNDSNIEKID</sequence>
<dbReference type="SUPFAM" id="SSF158615">
    <property type="entry name" value="RbcX-like"/>
    <property type="match status" value="1"/>
</dbReference>
<dbReference type="InterPro" id="IPR038052">
    <property type="entry name" value="Chaperonin_RbcX_sf"/>
</dbReference>
<dbReference type="AlphaFoldDB" id="A0AAV9DV70"/>
<gene>
    <name evidence="1" type="ORF">QJS10_CPB11g02005</name>
</gene>
<reference evidence="1" key="2">
    <citation type="submission" date="2023-06" db="EMBL/GenBank/DDBJ databases">
        <authorList>
            <person name="Ma L."/>
            <person name="Liu K.-W."/>
            <person name="Li Z."/>
            <person name="Hsiao Y.-Y."/>
            <person name="Qi Y."/>
            <person name="Fu T."/>
            <person name="Tang G."/>
            <person name="Zhang D."/>
            <person name="Sun W.-H."/>
            <person name="Liu D.-K."/>
            <person name="Li Y."/>
            <person name="Chen G.-Z."/>
            <person name="Liu X.-D."/>
            <person name="Liao X.-Y."/>
            <person name="Jiang Y.-T."/>
            <person name="Yu X."/>
            <person name="Hao Y."/>
            <person name="Huang J."/>
            <person name="Zhao X.-W."/>
            <person name="Ke S."/>
            <person name="Chen Y.-Y."/>
            <person name="Wu W.-L."/>
            <person name="Hsu J.-L."/>
            <person name="Lin Y.-F."/>
            <person name="Huang M.-D."/>
            <person name="Li C.-Y."/>
            <person name="Huang L."/>
            <person name="Wang Z.-W."/>
            <person name="Zhao X."/>
            <person name="Zhong W.-Y."/>
            <person name="Peng D.-H."/>
            <person name="Ahmad S."/>
            <person name="Lan S."/>
            <person name="Zhang J.-S."/>
            <person name="Tsai W.-C."/>
            <person name="Van De Peer Y."/>
            <person name="Liu Z.-J."/>
        </authorList>
    </citation>
    <scope>NUCLEOTIDE SEQUENCE</scope>
    <source>
        <strain evidence="1">CP</strain>
        <tissue evidence="1">Leaves</tissue>
    </source>
</reference>
<proteinExistence type="predicted"/>
<comment type="caution">
    <text evidence="1">The sequence shown here is derived from an EMBL/GenBank/DDBJ whole genome shotgun (WGS) entry which is preliminary data.</text>
</comment>